<dbReference type="InterPro" id="IPR050398">
    <property type="entry name" value="HssS/ArlS-like"/>
</dbReference>
<sequence length="396" mass="46970">MRRLSTLKSKINLIFFISFILLGAHFILFFHFSKHELEETRRIQEREITRYLYDYFLRYGKIDYAFLESQNVSVIKDKNEIAKIEFFFKNKKNYGADRYHLKRIMFINNDRFKIMLENKNRNYLPIKTFVVFLMFFIIMVAIYMWIQKSLKPLANLKDKIIKFSHGDLDIQCISENNDEIADVANEFNNAVVRIKELLNSRHLMLRTMMHELKTPIAKGRIASEMLSDEKQKQRIIRSFDRLNFIINEFIEIEQVTSKHFELDKKPYLASNLIEAGIDKLLIDNVNKHISLNIVDNDIWNVDFELFSLTIKNLIDNGIKYSDTKNIIVEAKNNKLIFSNKGLKLKNKIKTYFEPFHESSDSMGLGLYIVKSILDIHNLKIDYEYLDGNNIFTISHI</sequence>
<evidence type="ECO:0000313" key="13">
    <source>
        <dbReference type="EMBL" id="CUV65288.1"/>
    </source>
</evidence>
<dbReference type="CDD" id="cd00082">
    <property type="entry name" value="HisKA"/>
    <property type="match status" value="1"/>
</dbReference>
<gene>
    <name evidence="13" type="ORF">BN3087_240027</name>
</gene>
<dbReference type="InterPro" id="IPR003594">
    <property type="entry name" value="HATPase_dom"/>
</dbReference>
<dbReference type="AlphaFoldDB" id="A0A0S4XMU5"/>
<keyword evidence="4" id="KW-0597">Phosphoprotein</keyword>
<keyword evidence="9 10" id="KW-0472">Membrane</keyword>
<dbReference type="PANTHER" id="PTHR45528">
    <property type="entry name" value="SENSOR HISTIDINE KINASE CPXA"/>
    <property type="match status" value="1"/>
</dbReference>
<name>A0A0S4XMU5_9BACT</name>
<evidence type="ECO:0000259" key="12">
    <source>
        <dbReference type="PROSITE" id="PS50885"/>
    </source>
</evidence>
<dbReference type="InterPro" id="IPR003660">
    <property type="entry name" value="HAMP_dom"/>
</dbReference>
<evidence type="ECO:0000259" key="11">
    <source>
        <dbReference type="PROSITE" id="PS50109"/>
    </source>
</evidence>
<dbReference type="InterPro" id="IPR036097">
    <property type="entry name" value="HisK_dim/P_sf"/>
</dbReference>
<keyword evidence="8 10" id="KW-1133">Transmembrane helix</keyword>
<evidence type="ECO:0000256" key="10">
    <source>
        <dbReference type="SAM" id="Phobius"/>
    </source>
</evidence>
<keyword evidence="7 13" id="KW-0418">Kinase</keyword>
<feature type="domain" description="Histidine kinase" evidence="11">
    <location>
        <begin position="207"/>
        <end position="396"/>
    </location>
</feature>
<dbReference type="Gene3D" id="3.30.565.10">
    <property type="entry name" value="Histidine kinase-like ATPase, C-terminal domain"/>
    <property type="match status" value="1"/>
</dbReference>
<dbReference type="InterPro" id="IPR047994">
    <property type="entry name" value="ArsS-like"/>
</dbReference>
<dbReference type="Pfam" id="PF00512">
    <property type="entry name" value="HisKA"/>
    <property type="match status" value="1"/>
</dbReference>
<dbReference type="Pfam" id="PF02518">
    <property type="entry name" value="HATPase_c"/>
    <property type="match status" value="1"/>
</dbReference>
<evidence type="ECO:0000256" key="4">
    <source>
        <dbReference type="ARBA" id="ARBA00022553"/>
    </source>
</evidence>
<dbReference type="GO" id="GO:0000155">
    <property type="term" value="F:phosphorelay sensor kinase activity"/>
    <property type="evidence" value="ECO:0007669"/>
    <property type="project" value="InterPro"/>
</dbReference>
<dbReference type="PROSITE" id="PS50109">
    <property type="entry name" value="HIS_KIN"/>
    <property type="match status" value="1"/>
</dbReference>
<dbReference type="GO" id="GO:0016020">
    <property type="term" value="C:membrane"/>
    <property type="evidence" value="ECO:0007669"/>
    <property type="project" value="UniProtKB-SubCell"/>
</dbReference>
<evidence type="ECO:0000256" key="6">
    <source>
        <dbReference type="ARBA" id="ARBA00022692"/>
    </source>
</evidence>
<keyword evidence="5" id="KW-0808">Transferase</keyword>
<dbReference type="SMART" id="SM00388">
    <property type="entry name" value="HisKA"/>
    <property type="match status" value="1"/>
</dbReference>
<feature type="domain" description="HAMP" evidence="12">
    <location>
        <begin position="147"/>
        <end position="199"/>
    </location>
</feature>
<evidence type="ECO:0000256" key="3">
    <source>
        <dbReference type="ARBA" id="ARBA00012438"/>
    </source>
</evidence>
<dbReference type="SMART" id="SM00387">
    <property type="entry name" value="HATPase_c"/>
    <property type="match status" value="1"/>
</dbReference>
<evidence type="ECO:0000256" key="5">
    <source>
        <dbReference type="ARBA" id="ARBA00022679"/>
    </source>
</evidence>
<accession>A0A0S4XMU5</accession>
<dbReference type="CDD" id="cd06225">
    <property type="entry name" value="HAMP"/>
    <property type="match status" value="1"/>
</dbReference>
<dbReference type="EC" id="2.7.13.3" evidence="3"/>
<comment type="subcellular location">
    <subcellularLocation>
        <location evidence="2">Membrane</location>
        <topology evidence="2">Multi-pass membrane protein</topology>
    </subcellularLocation>
</comment>
<feature type="transmembrane region" description="Helical" evidence="10">
    <location>
        <begin position="126"/>
        <end position="146"/>
    </location>
</feature>
<feature type="transmembrane region" description="Helical" evidence="10">
    <location>
        <begin position="12"/>
        <end position="32"/>
    </location>
</feature>
<evidence type="ECO:0000256" key="1">
    <source>
        <dbReference type="ARBA" id="ARBA00000085"/>
    </source>
</evidence>
<evidence type="ECO:0000256" key="2">
    <source>
        <dbReference type="ARBA" id="ARBA00004141"/>
    </source>
</evidence>
<dbReference type="InterPro" id="IPR003661">
    <property type="entry name" value="HisK_dim/P_dom"/>
</dbReference>
<keyword evidence="6 10" id="KW-0812">Transmembrane</keyword>
<dbReference type="EMBL" id="FAXN01000023">
    <property type="protein sequence ID" value="CUV65288.1"/>
    <property type="molecule type" value="Genomic_DNA"/>
</dbReference>
<dbReference type="InterPro" id="IPR036890">
    <property type="entry name" value="HATPase_C_sf"/>
</dbReference>
<dbReference type="PROSITE" id="PS50885">
    <property type="entry name" value="HAMP"/>
    <property type="match status" value="1"/>
</dbReference>
<evidence type="ECO:0000256" key="9">
    <source>
        <dbReference type="ARBA" id="ARBA00023136"/>
    </source>
</evidence>
<dbReference type="NCBIfam" id="NF038389">
    <property type="entry name" value="ArsS_fam_HK"/>
    <property type="match status" value="1"/>
</dbReference>
<dbReference type="SUPFAM" id="SSF55874">
    <property type="entry name" value="ATPase domain of HSP90 chaperone/DNA topoisomerase II/histidine kinase"/>
    <property type="match status" value="1"/>
</dbReference>
<organism evidence="13">
    <name type="scientific">Sulfurovum sp. enrichment culture clone C5</name>
    <dbReference type="NCBI Taxonomy" id="497650"/>
    <lineage>
        <taxon>Bacteria</taxon>
        <taxon>Pseudomonadati</taxon>
        <taxon>Campylobacterota</taxon>
        <taxon>Epsilonproteobacteria</taxon>
        <taxon>Campylobacterales</taxon>
        <taxon>Sulfurovaceae</taxon>
        <taxon>Sulfurovum</taxon>
        <taxon>environmental samples</taxon>
    </lineage>
</organism>
<dbReference type="PANTHER" id="PTHR45528:SF12">
    <property type="entry name" value="SENSOR HISTIDINE KINASE ARSS"/>
    <property type="match status" value="1"/>
</dbReference>
<dbReference type="SUPFAM" id="SSF158472">
    <property type="entry name" value="HAMP domain-like"/>
    <property type="match status" value="1"/>
</dbReference>
<comment type="catalytic activity">
    <reaction evidence="1">
        <text>ATP + protein L-histidine = ADP + protein N-phospho-L-histidine.</text>
        <dbReference type="EC" id="2.7.13.3"/>
    </reaction>
</comment>
<dbReference type="InterPro" id="IPR005467">
    <property type="entry name" value="His_kinase_dom"/>
</dbReference>
<evidence type="ECO:0000256" key="7">
    <source>
        <dbReference type="ARBA" id="ARBA00022777"/>
    </source>
</evidence>
<dbReference type="SMART" id="SM00304">
    <property type="entry name" value="HAMP"/>
    <property type="match status" value="1"/>
</dbReference>
<dbReference type="SUPFAM" id="SSF47384">
    <property type="entry name" value="Homodimeric domain of signal transducing histidine kinase"/>
    <property type="match status" value="1"/>
</dbReference>
<reference evidence="13" key="1">
    <citation type="submission" date="2015-11" db="EMBL/GenBank/DDBJ databases">
        <authorList>
            <person name="Zhang Y."/>
            <person name="Guo Z."/>
        </authorList>
    </citation>
    <scope>NUCLEOTIDE SEQUENCE</scope>
    <source>
        <strain evidence="13">BN30871</strain>
    </source>
</reference>
<protein>
    <recommendedName>
        <fullName evidence="3">histidine kinase</fullName>
        <ecNumber evidence="3">2.7.13.3</ecNumber>
    </recommendedName>
</protein>
<dbReference type="Gene3D" id="1.10.287.130">
    <property type="match status" value="1"/>
</dbReference>
<proteinExistence type="predicted"/>
<evidence type="ECO:0000256" key="8">
    <source>
        <dbReference type="ARBA" id="ARBA00022989"/>
    </source>
</evidence>